<proteinExistence type="predicted"/>
<feature type="transmembrane region" description="Helical" evidence="1">
    <location>
        <begin position="48"/>
        <end position="68"/>
    </location>
</feature>
<dbReference type="AlphaFoldDB" id="A0A2T2WF87"/>
<keyword evidence="1" id="KW-0812">Transmembrane</keyword>
<reference evidence="2 3" key="1">
    <citation type="journal article" date="2014" name="BMC Genomics">
        <title>Comparison of environmental and isolate Sulfobacillus genomes reveals diverse carbon, sulfur, nitrogen, and hydrogen metabolisms.</title>
        <authorList>
            <person name="Justice N.B."/>
            <person name="Norman A."/>
            <person name="Brown C.T."/>
            <person name="Singh A."/>
            <person name="Thomas B.C."/>
            <person name="Banfield J.F."/>
        </authorList>
    </citation>
    <scope>NUCLEOTIDE SEQUENCE [LARGE SCALE GENOMIC DNA]</scope>
    <source>
        <strain evidence="2">AMDSBA3</strain>
    </source>
</reference>
<keyword evidence="1" id="KW-0472">Membrane</keyword>
<comment type="caution">
    <text evidence="2">The sequence shown here is derived from an EMBL/GenBank/DDBJ whole genome shotgun (WGS) entry which is preliminary data.</text>
</comment>
<evidence type="ECO:0000313" key="3">
    <source>
        <dbReference type="Proteomes" id="UP000241848"/>
    </source>
</evidence>
<evidence type="ECO:0000256" key="1">
    <source>
        <dbReference type="SAM" id="Phobius"/>
    </source>
</evidence>
<organism evidence="2 3">
    <name type="scientific">Sulfobacillus acidophilus</name>
    <dbReference type="NCBI Taxonomy" id="53633"/>
    <lineage>
        <taxon>Bacteria</taxon>
        <taxon>Bacillati</taxon>
        <taxon>Bacillota</taxon>
        <taxon>Clostridia</taxon>
        <taxon>Eubacteriales</taxon>
        <taxon>Clostridiales Family XVII. Incertae Sedis</taxon>
        <taxon>Sulfobacillus</taxon>
    </lineage>
</organism>
<dbReference type="InterPro" id="IPR032820">
    <property type="entry name" value="ATPase_put"/>
</dbReference>
<gene>
    <name evidence="2" type="ORF">C7B45_12795</name>
</gene>
<evidence type="ECO:0008006" key="4">
    <source>
        <dbReference type="Google" id="ProtNLM"/>
    </source>
</evidence>
<dbReference type="Proteomes" id="UP000241848">
    <property type="component" value="Unassembled WGS sequence"/>
</dbReference>
<keyword evidence="1" id="KW-1133">Transmembrane helix</keyword>
<evidence type="ECO:0000313" key="2">
    <source>
        <dbReference type="EMBL" id="PSR20907.1"/>
    </source>
</evidence>
<dbReference type="EMBL" id="PXYV01000047">
    <property type="protein sequence ID" value="PSR20907.1"/>
    <property type="molecule type" value="Genomic_DNA"/>
</dbReference>
<accession>A0A2T2WF87</accession>
<sequence>MGKPDKRNGSAFRGVGVAAALSAQLILAIVVGFLLGHWLDGVFHTVPWLTIAGVLLGIIAGFVGLFRLSRVLSR</sequence>
<protein>
    <recommendedName>
        <fullName evidence="4">AtpZ/AtpI family protein</fullName>
    </recommendedName>
</protein>
<dbReference type="Pfam" id="PF09527">
    <property type="entry name" value="ATPase_gene1"/>
    <property type="match status" value="1"/>
</dbReference>
<name>A0A2T2WF87_9FIRM</name>
<feature type="transmembrane region" description="Helical" evidence="1">
    <location>
        <begin position="12"/>
        <end position="36"/>
    </location>
</feature>